<evidence type="ECO:0000313" key="9">
    <source>
        <dbReference type="EMBL" id="TMQ59532.1"/>
    </source>
</evidence>
<gene>
    <name evidence="9" type="ORF">E6K76_04425</name>
</gene>
<evidence type="ECO:0000256" key="5">
    <source>
        <dbReference type="SAM" id="MobiDB-lite"/>
    </source>
</evidence>
<evidence type="ECO:0000313" key="10">
    <source>
        <dbReference type="Proteomes" id="UP000316852"/>
    </source>
</evidence>
<dbReference type="PANTHER" id="PTHR21089">
    <property type="entry name" value="SHIKIMATE DEHYDROGENASE"/>
    <property type="match status" value="1"/>
</dbReference>
<comment type="pathway">
    <text evidence="1">Metabolic intermediate biosynthesis; chorismate biosynthesis; chorismate from D-erythrose 4-phosphate and phosphoenolpyruvate: step 4/7.</text>
</comment>
<feature type="region of interest" description="Disordered" evidence="5">
    <location>
        <begin position="54"/>
        <end position="106"/>
    </location>
</feature>
<dbReference type="SUPFAM" id="SSF53223">
    <property type="entry name" value="Aminoacid dehydrogenase-like, N-terminal domain"/>
    <property type="match status" value="1"/>
</dbReference>
<keyword evidence="3" id="KW-0057">Aromatic amino acid biosynthesis</keyword>
<evidence type="ECO:0000256" key="4">
    <source>
        <dbReference type="ARBA" id="ARBA00049442"/>
    </source>
</evidence>
<reference evidence="9 10" key="1">
    <citation type="journal article" date="2019" name="Nat. Microbiol.">
        <title>Mediterranean grassland soil C-N compound turnover is dependent on rainfall and depth, and is mediated by genomically divergent microorganisms.</title>
        <authorList>
            <person name="Diamond S."/>
            <person name="Andeer P.F."/>
            <person name="Li Z."/>
            <person name="Crits-Christoph A."/>
            <person name="Burstein D."/>
            <person name="Anantharaman K."/>
            <person name="Lane K.R."/>
            <person name="Thomas B.C."/>
            <person name="Pan C."/>
            <person name="Northen T.R."/>
            <person name="Banfield J.F."/>
        </authorList>
    </citation>
    <scope>NUCLEOTIDE SEQUENCE [LARGE SCALE GENOMIC DNA]</scope>
    <source>
        <strain evidence="9">WS_6</strain>
    </source>
</reference>
<dbReference type="Gene3D" id="3.40.50.10860">
    <property type="entry name" value="Leucine Dehydrogenase, chain A, domain 1"/>
    <property type="match status" value="1"/>
</dbReference>
<evidence type="ECO:0000259" key="7">
    <source>
        <dbReference type="Pfam" id="PF08501"/>
    </source>
</evidence>
<proteinExistence type="predicted"/>
<dbReference type="EMBL" id="VBOW01000021">
    <property type="protein sequence ID" value="TMQ59532.1"/>
    <property type="molecule type" value="Genomic_DNA"/>
</dbReference>
<evidence type="ECO:0000256" key="1">
    <source>
        <dbReference type="ARBA" id="ARBA00004871"/>
    </source>
</evidence>
<evidence type="ECO:0000256" key="3">
    <source>
        <dbReference type="ARBA" id="ARBA00023141"/>
    </source>
</evidence>
<sequence length="387" mass="41473">MPLLDLHRARRGAAFRDRFYPLLRFDELSREDRAVPLQREPSLQRRACDGRTLHAEASPARRSRCGGSGLLDIGSARARRHGDGHRAPGALPGPSGPDRLSDPGVGRVDGATQVYAVLGQPVRHSQSPLIQNAAFHAAGMNAVYVALEVPAPCLEQALRGLHGARLPGLNLTTPHKEAAFALTRDRTAEAEGARAVNTLRWEREGWRGHATDGIGFLAWIGEAGIEVTGRRVILIGAGGAARSILPKLLALRPDAVHVVSRSPERARALARAATERGLGPRITSASWGDRAAEGEGDRWDLMIRAIPAEPVSDEEERWWRLHAPGAAVLDLNYGARAAAARARAREGGLPYQDGGALLIHQGAAAFEFWTGQKPSVGAMKKALLGAV</sequence>
<dbReference type="GO" id="GO:0050661">
    <property type="term" value="F:NADP binding"/>
    <property type="evidence" value="ECO:0007669"/>
    <property type="project" value="TreeGrafter"/>
</dbReference>
<dbReference type="InterPro" id="IPR036291">
    <property type="entry name" value="NAD(P)-bd_dom_sf"/>
</dbReference>
<dbReference type="GO" id="GO:0005829">
    <property type="term" value="C:cytosol"/>
    <property type="evidence" value="ECO:0007669"/>
    <property type="project" value="TreeGrafter"/>
</dbReference>
<feature type="domain" description="Quinate/shikimate 5-dehydrogenase/glutamyl-tRNA reductase" evidence="6">
    <location>
        <begin position="227"/>
        <end position="273"/>
    </location>
</feature>
<name>A0A538T7B7_UNCEI</name>
<feature type="domain" description="SDH C-terminal" evidence="8">
    <location>
        <begin position="358"/>
        <end position="384"/>
    </location>
</feature>
<evidence type="ECO:0000259" key="8">
    <source>
        <dbReference type="Pfam" id="PF18317"/>
    </source>
</evidence>
<organism evidence="9 10">
    <name type="scientific">Eiseniibacteriota bacterium</name>
    <dbReference type="NCBI Taxonomy" id="2212470"/>
    <lineage>
        <taxon>Bacteria</taxon>
        <taxon>Candidatus Eiseniibacteriota</taxon>
    </lineage>
</organism>
<comment type="catalytic activity">
    <reaction evidence="4">
        <text>shikimate + NADP(+) = 3-dehydroshikimate + NADPH + H(+)</text>
        <dbReference type="Rhea" id="RHEA:17737"/>
        <dbReference type="ChEBI" id="CHEBI:15378"/>
        <dbReference type="ChEBI" id="CHEBI:16630"/>
        <dbReference type="ChEBI" id="CHEBI:36208"/>
        <dbReference type="ChEBI" id="CHEBI:57783"/>
        <dbReference type="ChEBI" id="CHEBI:58349"/>
        <dbReference type="EC" id="1.1.1.25"/>
    </reaction>
</comment>
<dbReference type="GO" id="GO:0004764">
    <property type="term" value="F:shikimate 3-dehydrogenase (NADP+) activity"/>
    <property type="evidence" value="ECO:0007669"/>
    <property type="project" value="UniProtKB-EC"/>
</dbReference>
<evidence type="ECO:0000259" key="6">
    <source>
        <dbReference type="Pfam" id="PF01488"/>
    </source>
</evidence>
<dbReference type="InterPro" id="IPR046346">
    <property type="entry name" value="Aminoacid_DH-like_N_sf"/>
</dbReference>
<dbReference type="InterPro" id="IPR006151">
    <property type="entry name" value="Shikm_DH/Glu-tRNA_Rdtase"/>
</dbReference>
<dbReference type="GO" id="GO:0009423">
    <property type="term" value="P:chorismate biosynthetic process"/>
    <property type="evidence" value="ECO:0007669"/>
    <property type="project" value="UniProtKB-UniPathway"/>
</dbReference>
<feature type="domain" description="Shikimate dehydrogenase substrate binding N-terminal" evidence="7">
    <location>
        <begin position="117"/>
        <end position="199"/>
    </location>
</feature>
<dbReference type="InterPro" id="IPR041121">
    <property type="entry name" value="SDH_C"/>
</dbReference>
<dbReference type="InterPro" id="IPR013708">
    <property type="entry name" value="Shikimate_DH-bd_N"/>
</dbReference>
<dbReference type="Pfam" id="PF18317">
    <property type="entry name" value="SDH_C"/>
    <property type="match status" value="1"/>
</dbReference>
<dbReference type="EC" id="1.1.1.25" evidence="2"/>
<dbReference type="SUPFAM" id="SSF51735">
    <property type="entry name" value="NAD(P)-binding Rossmann-fold domains"/>
    <property type="match status" value="1"/>
</dbReference>
<dbReference type="PANTHER" id="PTHR21089:SF1">
    <property type="entry name" value="BIFUNCTIONAL 3-DEHYDROQUINATE DEHYDRATASE_SHIKIMATE DEHYDROGENASE, CHLOROPLASTIC"/>
    <property type="match status" value="1"/>
</dbReference>
<evidence type="ECO:0000256" key="2">
    <source>
        <dbReference type="ARBA" id="ARBA00012962"/>
    </source>
</evidence>
<comment type="caution">
    <text evidence="9">The sequence shown here is derived from an EMBL/GenBank/DDBJ whole genome shotgun (WGS) entry which is preliminary data.</text>
</comment>
<protein>
    <recommendedName>
        <fullName evidence="2">shikimate dehydrogenase (NADP(+))</fullName>
        <ecNumber evidence="2">1.1.1.25</ecNumber>
    </recommendedName>
</protein>
<dbReference type="Gene3D" id="3.40.50.720">
    <property type="entry name" value="NAD(P)-binding Rossmann-like Domain"/>
    <property type="match status" value="1"/>
</dbReference>
<dbReference type="GO" id="GO:0019632">
    <property type="term" value="P:shikimate metabolic process"/>
    <property type="evidence" value="ECO:0007669"/>
    <property type="project" value="TreeGrafter"/>
</dbReference>
<dbReference type="GO" id="GO:0009073">
    <property type="term" value="P:aromatic amino acid family biosynthetic process"/>
    <property type="evidence" value="ECO:0007669"/>
    <property type="project" value="UniProtKB-KW"/>
</dbReference>
<dbReference type="Pfam" id="PF08501">
    <property type="entry name" value="Shikimate_dh_N"/>
    <property type="match status" value="1"/>
</dbReference>
<keyword evidence="3" id="KW-0028">Amino-acid biosynthesis</keyword>
<dbReference type="Proteomes" id="UP000316852">
    <property type="component" value="Unassembled WGS sequence"/>
</dbReference>
<dbReference type="UniPathway" id="UPA00053">
    <property type="reaction ID" value="UER00087"/>
</dbReference>
<accession>A0A538T7B7</accession>
<dbReference type="Pfam" id="PF01488">
    <property type="entry name" value="Shikimate_DH"/>
    <property type="match status" value="1"/>
</dbReference>
<dbReference type="InterPro" id="IPR022893">
    <property type="entry name" value="Shikimate_DH_fam"/>
</dbReference>
<dbReference type="AlphaFoldDB" id="A0A538T7B7"/>